<dbReference type="Proteomes" id="UP001530315">
    <property type="component" value="Unassembled WGS sequence"/>
</dbReference>
<protein>
    <recommendedName>
        <fullName evidence="3">BLOC-1-related complex subunit 7</fullName>
    </recommendedName>
</protein>
<dbReference type="AlphaFoldDB" id="A0ABD3P253"/>
<organism evidence="1 2">
    <name type="scientific">Stephanodiscus triporus</name>
    <dbReference type="NCBI Taxonomy" id="2934178"/>
    <lineage>
        <taxon>Eukaryota</taxon>
        <taxon>Sar</taxon>
        <taxon>Stramenopiles</taxon>
        <taxon>Ochrophyta</taxon>
        <taxon>Bacillariophyta</taxon>
        <taxon>Coscinodiscophyceae</taxon>
        <taxon>Thalassiosirophycidae</taxon>
        <taxon>Stephanodiscales</taxon>
        <taxon>Stephanodiscaceae</taxon>
        <taxon>Stephanodiscus</taxon>
    </lineage>
</organism>
<evidence type="ECO:0000313" key="1">
    <source>
        <dbReference type="EMBL" id="KAL3781819.1"/>
    </source>
</evidence>
<proteinExistence type="predicted"/>
<name>A0ABD3P253_9STRA</name>
<comment type="caution">
    <text evidence="1">The sequence shown here is derived from an EMBL/GenBank/DDBJ whole genome shotgun (WGS) entry which is preliminary data.</text>
</comment>
<evidence type="ECO:0008006" key="3">
    <source>
        <dbReference type="Google" id="ProtNLM"/>
    </source>
</evidence>
<accession>A0ABD3P253</accession>
<gene>
    <name evidence="1" type="ORF">ACHAW5_001129</name>
</gene>
<evidence type="ECO:0000313" key="2">
    <source>
        <dbReference type="Proteomes" id="UP001530315"/>
    </source>
</evidence>
<dbReference type="EMBL" id="JALLAZ020001048">
    <property type="protein sequence ID" value="KAL3781819.1"/>
    <property type="molecule type" value="Genomic_DNA"/>
</dbReference>
<reference evidence="1 2" key="1">
    <citation type="submission" date="2024-10" db="EMBL/GenBank/DDBJ databases">
        <title>Updated reference genomes for cyclostephanoid diatoms.</title>
        <authorList>
            <person name="Roberts W.R."/>
            <person name="Alverson A.J."/>
        </authorList>
    </citation>
    <scope>NUCLEOTIDE SEQUENCE [LARGE SCALE GENOMIC DNA]</scope>
    <source>
        <strain evidence="1 2">AJA276-08</strain>
    </source>
</reference>
<keyword evidence="2" id="KW-1185">Reference proteome</keyword>
<sequence length="216" mass="23824">MSGRFDFTVEQRDDAMVGQRDDAYRRDSNDPVVSVPTYHSSEVGITNPGLRSICAASKDMIRTFQTTIQSNPRSEQMIPHCESASTAIQPSLHKLSSEGIRIAQSVQQLAILDGVSGKLSMVNDKFGSMMRRSTCTFQNSTSTGLRDRGIYSSQSVKAWGSTVSAEISSFTSQKVVPLFRRQNTYPSAGNVNHSFMGGKKVAKDVSFDYQLMKDNE</sequence>